<evidence type="ECO:0000256" key="5">
    <source>
        <dbReference type="SAM" id="MobiDB-lite"/>
    </source>
</evidence>
<feature type="region of interest" description="Disordered" evidence="5">
    <location>
        <begin position="453"/>
        <end position="503"/>
    </location>
</feature>
<evidence type="ECO:0000256" key="4">
    <source>
        <dbReference type="ARBA" id="ARBA00022840"/>
    </source>
</evidence>
<dbReference type="PANTHER" id="PTHR45766">
    <property type="entry name" value="DNA ANNEALING HELICASE AND ENDONUCLEASE ZRANB3 FAMILY MEMBER"/>
    <property type="match status" value="1"/>
</dbReference>
<dbReference type="PANTHER" id="PTHR45766:SF3">
    <property type="entry name" value="DNA ANNEALING HELICASE AND ENDONUCLEASE ZRANB3"/>
    <property type="match status" value="1"/>
</dbReference>
<dbReference type="CDD" id="cd18793">
    <property type="entry name" value="SF2_C_SNF"/>
    <property type="match status" value="1"/>
</dbReference>
<evidence type="ECO:0000259" key="6">
    <source>
        <dbReference type="PROSITE" id="PS51192"/>
    </source>
</evidence>
<evidence type="ECO:0000256" key="2">
    <source>
        <dbReference type="ARBA" id="ARBA00022801"/>
    </source>
</evidence>
<evidence type="ECO:0000256" key="1">
    <source>
        <dbReference type="ARBA" id="ARBA00022741"/>
    </source>
</evidence>
<dbReference type="Pfam" id="PF00271">
    <property type="entry name" value="Helicase_C"/>
    <property type="match status" value="1"/>
</dbReference>
<dbReference type="GO" id="GO:0006281">
    <property type="term" value="P:DNA repair"/>
    <property type="evidence" value="ECO:0007669"/>
    <property type="project" value="TreeGrafter"/>
</dbReference>
<dbReference type="InterPro" id="IPR000330">
    <property type="entry name" value="SNF2_N"/>
</dbReference>
<keyword evidence="4" id="KW-0067">ATP-binding</keyword>
<reference evidence="8" key="1">
    <citation type="submission" date="2021-01" db="EMBL/GenBank/DDBJ databases">
        <authorList>
            <person name="Corre E."/>
            <person name="Pelletier E."/>
            <person name="Niang G."/>
            <person name="Scheremetjew M."/>
            <person name="Finn R."/>
            <person name="Kale V."/>
            <person name="Holt S."/>
            <person name="Cochrane G."/>
            <person name="Meng A."/>
            <person name="Brown T."/>
            <person name="Cohen L."/>
        </authorList>
    </citation>
    <scope>NUCLEOTIDE SEQUENCE</scope>
    <source>
        <strain evidence="8">CCMP1320</strain>
    </source>
</reference>
<evidence type="ECO:0000313" key="8">
    <source>
        <dbReference type="EMBL" id="CAE0504610.1"/>
    </source>
</evidence>
<dbReference type="PROSITE" id="PS51194">
    <property type="entry name" value="HELICASE_CTER"/>
    <property type="match status" value="1"/>
</dbReference>
<protein>
    <submittedName>
        <fullName evidence="8">Uncharacterized protein</fullName>
    </submittedName>
</protein>
<dbReference type="Gene3D" id="3.40.50.300">
    <property type="entry name" value="P-loop containing nucleotide triphosphate hydrolases"/>
    <property type="match status" value="1"/>
</dbReference>
<keyword evidence="2" id="KW-0378">Hydrolase</keyword>
<evidence type="ECO:0000259" key="7">
    <source>
        <dbReference type="PROSITE" id="PS51194"/>
    </source>
</evidence>
<dbReference type="SUPFAM" id="SSF52540">
    <property type="entry name" value="P-loop containing nucleoside triphosphate hydrolases"/>
    <property type="match status" value="2"/>
</dbReference>
<dbReference type="InterPro" id="IPR049730">
    <property type="entry name" value="SNF2/RAD54-like_C"/>
</dbReference>
<dbReference type="AlphaFoldDB" id="A0A7S3R7U2"/>
<dbReference type="InterPro" id="IPR038718">
    <property type="entry name" value="SNF2-like_sf"/>
</dbReference>
<dbReference type="GO" id="GO:0004520">
    <property type="term" value="F:DNA endonuclease activity"/>
    <property type="evidence" value="ECO:0007669"/>
    <property type="project" value="TreeGrafter"/>
</dbReference>
<dbReference type="GO" id="GO:0043596">
    <property type="term" value="C:nuclear replication fork"/>
    <property type="evidence" value="ECO:0007669"/>
    <property type="project" value="TreeGrafter"/>
</dbReference>
<dbReference type="PROSITE" id="PS51192">
    <property type="entry name" value="HELICASE_ATP_BIND_1"/>
    <property type="match status" value="1"/>
</dbReference>
<dbReference type="GO" id="GO:0004386">
    <property type="term" value="F:helicase activity"/>
    <property type="evidence" value="ECO:0007669"/>
    <property type="project" value="UniProtKB-KW"/>
</dbReference>
<keyword evidence="3" id="KW-0347">Helicase</keyword>
<organism evidence="8">
    <name type="scientific">Dunaliella tertiolecta</name>
    <name type="common">Green alga</name>
    <dbReference type="NCBI Taxonomy" id="3047"/>
    <lineage>
        <taxon>Eukaryota</taxon>
        <taxon>Viridiplantae</taxon>
        <taxon>Chlorophyta</taxon>
        <taxon>core chlorophytes</taxon>
        <taxon>Chlorophyceae</taxon>
        <taxon>CS clade</taxon>
        <taxon>Chlamydomonadales</taxon>
        <taxon>Dunaliellaceae</taxon>
        <taxon>Dunaliella</taxon>
    </lineage>
</organism>
<proteinExistence type="predicted"/>
<dbReference type="EMBL" id="HBIP01032328">
    <property type="protein sequence ID" value="CAE0504610.1"/>
    <property type="molecule type" value="Transcribed_RNA"/>
</dbReference>
<dbReference type="InterPro" id="IPR001650">
    <property type="entry name" value="Helicase_C-like"/>
</dbReference>
<dbReference type="Gene3D" id="3.40.50.10810">
    <property type="entry name" value="Tandem AAA-ATPase domain"/>
    <property type="match status" value="1"/>
</dbReference>
<feature type="domain" description="Helicase ATP-binding" evidence="6">
    <location>
        <begin position="1"/>
        <end position="158"/>
    </location>
</feature>
<dbReference type="InterPro" id="IPR027417">
    <property type="entry name" value="P-loop_NTPase"/>
</dbReference>
<keyword evidence="1" id="KW-0547">Nucleotide-binding</keyword>
<name>A0A7S3R7U2_DUNTE</name>
<dbReference type="GO" id="GO:0005524">
    <property type="term" value="F:ATP binding"/>
    <property type="evidence" value="ECO:0007669"/>
    <property type="project" value="UniProtKB-KW"/>
</dbReference>
<evidence type="ECO:0000256" key="3">
    <source>
        <dbReference type="ARBA" id="ARBA00022806"/>
    </source>
</evidence>
<dbReference type="GO" id="GO:0016787">
    <property type="term" value="F:hydrolase activity"/>
    <property type="evidence" value="ECO:0007669"/>
    <property type="project" value="UniProtKB-KW"/>
</dbReference>
<accession>A0A7S3R7U2</accession>
<dbReference type="GO" id="GO:0031297">
    <property type="term" value="P:replication fork processing"/>
    <property type="evidence" value="ECO:0007669"/>
    <property type="project" value="TreeGrafter"/>
</dbReference>
<dbReference type="SMART" id="SM00490">
    <property type="entry name" value="HELICc"/>
    <property type="match status" value="1"/>
</dbReference>
<feature type="domain" description="Helicase C-terminal" evidence="7">
    <location>
        <begin position="305"/>
        <end position="457"/>
    </location>
</feature>
<sequence>MGLGKSVQALAAAAAYFPQSWPLLIICPSSLRFMWADAVRSWLPAEMQPAPSDLWVVSNIQEFIKVSKRGVPSGRPHVCVTSYDLVQKMEGLERQYRFIIADESHALKSPQAKRTAFVSALLQSQAHQADRRALLITGTPVLSRPIEIWSQVNMLRPQLLGTYHEFGQRYCMTPGAPTNYSNSPHAAPEYRGACRLTELNQRLTAAVMIRRQKDDVASQLPDKIRQKVPIEAEGNAVELRNISTQLQQNPIREASSTQEEERLDAIARCMGLEAEREKSKREKDALMTAYWRATGPAKMKGGVAFLNDMLDRGDVKVLVFAHHQAVLDAYEDAMHKAKVGYVRIDGSSNDAHRKSAVDAFQMQKGTRVALLSITAAAVGLTLNAAQACLFAELHWTPSLLMQAEDRAHRLGVKSSVTCYYLIAKNTADDMMWPLINSKLSVIGTLIDGRSAQGSAGMESGAGGALPSPQAAKRQRTGQTTKEERSAAPGTQHSGQVFVISDDE</sequence>
<dbReference type="Pfam" id="PF00176">
    <property type="entry name" value="SNF2-rel_dom"/>
    <property type="match status" value="1"/>
</dbReference>
<dbReference type="InterPro" id="IPR014001">
    <property type="entry name" value="Helicase_ATP-bd"/>
</dbReference>
<gene>
    <name evidence="8" type="ORF">DTER00134_LOCUS19683</name>
</gene>